<evidence type="ECO:0000256" key="2">
    <source>
        <dbReference type="ARBA" id="ARBA00022723"/>
    </source>
</evidence>
<dbReference type="PaxDb" id="284590-Q6CNL0"/>
<keyword evidence="10" id="KW-1185">Reference proteome</keyword>
<evidence type="ECO:0000256" key="4">
    <source>
        <dbReference type="ARBA" id="ARBA00023004"/>
    </source>
</evidence>
<reference evidence="9 10" key="1">
    <citation type="journal article" date="2004" name="Nature">
        <title>Genome evolution in yeasts.</title>
        <authorList>
            <consortium name="Genolevures"/>
            <person name="Dujon B."/>
            <person name="Sherman D."/>
            <person name="Fischer G."/>
            <person name="Durrens P."/>
            <person name="Casaregola S."/>
            <person name="Lafontaine I."/>
            <person name="de Montigny J."/>
            <person name="Marck C."/>
            <person name="Neuveglise C."/>
            <person name="Talla E."/>
            <person name="Goffard N."/>
            <person name="Frangeul L."/>
            <person name="Aigle M."/>
            <person name="Anthouard V."/>
            <person name="Babour A."/>
            <person name="Barbe V."/>
            <person name="Barnay S."/>
            <person name="Blanchin S."/>
            <person name="Beckerich J.M."/>
            <person name="Beyne E."/>
            <person name="Bleykasten C."/>
            <person name="Boisrame A."/>
            <person name="Boyer J."/>
            <person name="Cattolico L."/>
            <person name="Confanioleri F."/>
            <person name="de Daruvar A."/>
            <person name="Despons L."/>
            <person name="Fabre E."/>
            <person name="Fairhead C."/>
            <person name="Ferry-Dumazet H."/>
            <person name="Groppi A."/>
            <person name="Hantraye F."/>
            <person name="Hennequin C."/>
            <person name="Jauniaux N."/>
            <person name="Joyet P."/>
            <person name="Kachouri R."/>
            <person name="Kerrest A."/>
            <person name="Koszul R."/>
            <person name="Lemaire M."/>
            <person name="Lesur I."/>
            <person name="Ma L."/>
            <person name="Muller H."/>
            <person name="Nicaud J.M."/>
            <person name="Nikolski M."/>
            <person name="Oztas S."/>
            <person name="Ozier-Kalogeropoulos O."/>
            <person name="Pellenz S."/>
            <person name="Potier S."/>
            <person name="Richard G.F."/>
            <person name="Straub M.L."/>
            <person name="Suleau A."/>
            <person name="Swennene D."/>
            <person name="Tekaia F."/>
            <person name="Wesolowski-Louvel M."/>
            <person name="Westhof E."/>
            <person name="Wirth B."/>
            <person name="Zeniou-Meyer M."/>
            <person name="Zivanovic I."/>
            <person name="Bolotin-Fukuhara M."/>
            <person name="Thierry A."/>
            <person name="Bouchier C."/>
            <person name="Caudron B."/>
            <person name="Scarpelli C."/>
            <person name="Gaillardin C."/>
            <person name="Weissenbach J."/>
            <person name="Wincker P."/>
            <person name="Souciet J.L."/>
        </authorList>
    </citation>
    <scope>NUCLEOTIDE SEQUENCE [LARGE SCALE GENOMIC DNA]</scope>
    <source>
        <strain evidence="10">ATCC 8585 / CBS 2359 / DSM 70799 / NBRC 1267 / NRRL Y-1140 / WM37</strain>
    </source>
</reference>
<dbReference type="KEGG" id="kla:KLLA0_E11683g"/>
<organism evidence="9 10">
    <name type="scientific">Kluyveromyces lactis (strain ATCC 8585 / CBS 2359 / DSM 70799 / NBRC 1267 / NRRL Y-1140 / WM37)</name>
    <name type="common">Yeast</name>
    <name type="synonym">Candida sphaerica</name>
    <dbReference type="NCBI Taxonomy" id="284590"/>
    <lineage>
        <taxon>Eukaryota</taxon>
        <taxon>Fungi</taxon>
        <taxon>Dikarya</taxon>
        <taxon>Ascomycota</taxon>
        <taxon>Saccharomycotina</taxon>
        <taxon>Saccharomycetes</taxon>
        <taxon>Saccharomycetales</taxon>
        <taxon>Saccharomycetaceae</taxon>
        <taxon>Kluyveromyces</taxon>
    </lineage>
</organism>
<keyword evidence="3" id="KW-0809">Transit peptide</keyword>
<keyword evidence="8" id="KW-0175">Coiled coil</keyword>
<dbReference type="PANTHER" id="PTHR13184:SF5">
    <property type="entry name" value="METHYLTRANSFERASE-LIKE PROTEIN 17, MITOCHONDRIAL"/>
    <property type="match status" value="1"/>
</dbReference>
<dbReference type="eggNOG" id="KOG2539">
    <property type="taxonomic scope" value="Eukaryota"/>
</dbReference>
<keyword evidence="4" id="KW-0408">Iron</keyword>
<dbReference type="InParanoid" id="Q6CNL0"/>
<dbReference type="EMBL" id="CR382125">
    <property type="protein sequence ID" value="CAG99566.1"/>
    <property type="molecule type" value="Genomic_DNA"/>
</dbReference>
<protein>
    <submittedName>
        <fullName evidence="9">KLLA0E11683p</fullName>
    </submittedName>
</protein>
<comment type="subcellular location">
    <subcellularLocation>
        <location evidence="1">Mitochondrion</location>
    </subcellularLocation>
</comment>
<keyword evidence="6" id="KW-0496">Mitochondrion</keyword>
<dbReference type="Pfam" id="PF09243">
    <property type="entry name" value="Rsm22"/>
    <property type="match status" value="2"/>
</dbReference>
<dbReference type="STRING" id="284590.Q6CNL0"/>
<comment type="function">
    <text evidence="7">Mitochondrial ribosome (mitoribosome) assembly factor. Binds at the interface of the head and body domains of the mitochondrial small ribosomal subunit (mt-SSU), occluding the mRNA channel and preventing compaction of the head domain towards the body. Probable inactive methyltransferase: retains the characteristic folding and ability to bind S-adenosyl-L-methionine, but it probably lost its methyltransferase activity.</text>
</comment>
<dbReference type="GO" id="GO:0051536">
    <property type="term" value="F:iron-sulfur cluster binding"/>
    <property type="evidence" value="ECO:0007669"/>
    <property type="project" value="UniProtKB-KW"/>
</dbReference>
<sequence>MLRCSRTLSPRIFTRIPVSRYSSLADFPINVNDLDASTRDNAPTSFGSVVDDSQKDNAIVIERDHLLSDKVKGDYRDQNGNHLQGENAEEARLLPKTLEGRVLRDQIQLPSVMSQAIQNNIMSLHIPGNLRRAASKYFVELYESSLHRPTSSNIEVDSHIASIFVQNYAAIYQSLSELKKRVGESFNPQRVLDVGYGPATGIVALNDLMGKEYRPRVKEATIIGHIEMQKRAKIILSRQLNEIPDDMLYGEEEPTENVETKEEEADNIEGDDEMLGEVATKSIHINTRLRKDVPGSNEYDLIILTHQLLRHQERFPAQIDDNLDHYLKLLSPNGHLVIVERGNPMGFEIIARARQFMIRPEKYPEEHGKIPRPWNRGNKMMGRTSYRSVPVENEEPTLESLNINDDEYKQLMENLDAKYGEINKQDLEFEPELLEAIEKEDSKRGTSSDEESYFIKIVAPCSHHRKCPLQIGKPHYYDLDEGSKLNFCNFQKTVLRPRFTIELKKGKVLAAPWQTPTDGIGIKGKSAPGSGRRNGKSFEIINYSYLIAQRSSKDRATTEAINREREENKIKYDIGSLGDETANTWPRIVKQPTKRKGHVILDLCAPSGKFEKWIVPKSLDKQIYHDARKTQKGDLWTLDAKTKLAGGGALNVNKFEKLHKEKIKKMKRAVKSKSRELKDMANQLDNEREHMDPESAVDTLAKFHEHNFQLSNAKKEKKYANRKLAVDEY</sequence>
<dbReference type="GO" id="GO:0046872">
    <property type="term" value="F:metal ion binding"/>
    <property type="evidence" value="ECO:0007669"/>
    <property type="project" value="UniProtKB-KW"/>
</dbReference>
<dbReference type="FunCoup" id="Q6CNL0">
    <property type="interactions" value="336"/>
</dbReference>
<proteinExistence type="predicted"/>
<dbReference type="GO" id="GO:0006412">
    <property type="term" value="P:translation"/>
    <property type="evidence" value="ECO:0007669"/>
    <property type="project" value="InterPro"/>
</dbReference>
<evidence type="ECO:0000256" key="7">
    <source>
        <dbReference type="ARBA" id="ARBA00045681"/>
    </source>
</evidence>
<keyword evidence="5" id="KW-0411">Iron-sulfur</keyword>
<dbReference type="GO" id="GO:0003735">
    <property type="term" value="F:structural constituent of ribosome"/>
    <property type="evidence" value="ECO:0007669"/>
    <property type="project" value="TreeGrafter"/>
</dbReference>
<dbReference type="InterPro" id="IPR052571">
    <property type="entry name" value="Mt_RNA_Methyltransferase"/>
</dbReference>
<name>Q6CNL0_KLULA</name>
<dbReference type="Proteomes" id="UP000000598">
    <property type="component" value="Chromosome E"/>
</dbReference>
<evidence type="ECO:0000256" key="1">
    <source>
        <dbReference type="ARBA" id="ARBA00004173"/>
    </source>
</evidence>
<evidence type="ECO:0000313" key="9">
    <source>
        <dbReference type="EMBL" id="CAG99566.1"/>
    </source>
</evidence>
<dbReference type="InterPro" id="IPR016522">
    <property type="entry name" value="RSM22_mit_bud"/>
</dbReference>
<feature type="coiled-coil region" evidence="8">
    <location>
        <begin position="663"/>
        <end position="690"/>
    </location>
</feature>
<dbReference type="InterPro" id="IPR015324">
    <property type="entry name" value="Ribosomal_Rsm22-like"/>
</dbReference>
<dbReference type="SUPFAM" id="SSF53335">
    <property type="entry name" value="S-adenosyl-L-methionine-dependent methyltransferases"/>
    <property type="match status" value="1"/>
</dbReference>
<gene>
    <name evidence="9" type="ORF">KLLA0_E11683g</name>
</gene>
<dbReference type="GO" id="GO:0008168">
    <property type="term" value="F:methyltransferase activity"/>
    <property type="evidence" value="ECO:0007669"/>
    <property type="project" value="InterPro"/>
</dbReference>
<dbReference type="AlphaFoldDB" id="Q6CNL0"/>
<dbReference type="InterPro" id="IPR029063">
    <property type="entry name" value="SAM-dependent_MTases_sf"/>
</dbReference>
<evidence type="ECO:0000256" key="6">
    <source>
        <dbReference type="ARBA" id="ARBA00023128"/>
    </source>
</evidence>
<keyword evidence="2" id="KW-0479">Metal-binding</keyword>
<evidence type="ECO:0000313" key="10">
    <source>
        <dbReference type="Proteomes" id="UP000000598"/>
    </source>
</evidence>
<dbReference type="PIRSF" id="PIRSF007797">
    <property type="entry name" value="RSM22"/>
    <property type="match status" value="1"/>
</dbReference>
<evidence type="ECO:0000256" key="8">
    <source>
        <dbReference type="SAM" id="Coils"/>
    </source>
</evidence>
<dbReference type="OMA" id="HRKCPLQ"/>
<dbReference type="HOGENOM" id="CLU_024759_0_0_1"/>
<dbReference type="GO" id="GO:0005763">
    <property type="term" value="C:mitochondrial small ribosomal subunit"/>
    <property type="evidence" value="ECO:0007669"/>
    <property type="project" value="TreeGrafter"/>
</dbReference>
<dbReference type="PANTHER" id="PTHR13184">
    <property type="entry name" value="37S RIBOSOMAL PROTEIN S22"/>
    <property type="match status" value="1"/>
</dbReference>
<evidence type="ECO:0000256" key="5">
    <source>
        <dbReference type="ARBA" id="ARBA00023014"/>
    </source>
</evidence>
<evidence type="ECO:0000256" key="3">
    <source>
        <dbReference type="ARBA" id="ARBA00022946"/>
    </source>
</evidence>
<accession>Q6CNL0</accession>